<dbReference type="Proteomes" id="UP000193711">
    <property type="component" value="Unassembled WGS sequence"/>
</dbReference>
<dbReference type="Gene3D" id="1.10.443.10">
    <property type="entry name" value="Intergrase catalytic core"/>
    <property type="match status" value="1"/>
</dbReference>
<dbReference type="GO" id="GO:0003677">
    <property type="term" value="F:DNA binding"/>
    <property type="evidence" value="ECO:0007669"/>
    <property type="project" value="InterPro"/>
</dbReference>
<gene>
    <name evidence="3" type="ORF">SAMN06295885_2526</name>
</gene>
<dbReference type="GO" id="GO:0006310">
    <property type="term" value="P:DNA recombination"/>
    <property type="evidence" value="ECO:0007669"/>
    <property type="project" value="UniProtKB-KW"/>
</dbReference>
<dbReference type="STRING" id="1891671.SAMN06295885_2526"/>
<protein>
    <submittedName>
        <fullName evidence="3">Phage integrase family protein</fullName>
    </submittedName>
</protein>
<dbReference type="SUPFAM" id="SSF56349">
    <property type="entry name" value="DNA breaking-rejoining enzymes"/>
    <property type="match status" value="1"/>
</dbReference>
<dbReference type="RefSeq" id="WP_165759617.1">
    <property type="nucleotide sequence ID" value="NZ_FXBM01000002.1"/>
</dbReference>
<reference evidence="4" key="1">
    <citation type="submission" date="2017-04" db="EMBL/GenBank/DDBJ databases">
        <authorList>
            <person name="Varghese N."/>
            <person name="Submissions S."/>
        </authorList>
    </citation>
    <scope>NUCLEOTIDE SEQUENCE [LARGE SCALE GENOMIC DNA]</scope>
    <source>
        <strain evidence="4">VKM Ac-2121</strain>
    </source>
</reference>
<evidence type="ECO:0000313" key="3">
    <source>
        <dbReference type="EMBL" id="SMH45385.1"/>
    </source>
</evidence>
<name>A0A1X7P3J5_9MICO</name>
<proteinExistence type="predicted"/>
<dbReference type="Pfam" id="PF00589">
    <property type="entry name" value="Phage_integrase"/>
    <property type="match status" value="1"/>
</dbReference>
<dbReference type="InterPro" id="IPR002104">
    <property type="entry name" value="Integrase_catalytic"/>
</dbReference>
<evidence type="ECO:0000256" key="1">
    <source>
        <dbReference type="ARBA" id="ARBA00023172"/>
    </source>
</evidence>
<dbReference type="PROSITE" id="PS51898">
    <property type="entry name" value="TYR_RECOMBINASE"/>
    <property type="match status" value="1"/>
</dbReference>
<organism evidence="3 4">
    <name type="scientific">Rathayibacter oskolensis</name>
    <dbReference type="NCBI Taxonomy" id="1891671"/>
    <lineage>
        <taxon>Bacteria</taxon>
        <taxon>Bacillati</taxon>
        <taxon>Actinomycetota</taxon>
        <taxon>Actinomycetes</taxon>
        <taxon>Micrococcales</taxon>
        <taxon>Microbacteriaceae</taxon>
        <taxon>Rathayibacter</taxon>
    </lineage>
</organism>
<accession>A0A1X7P3J5</accession>
<evidence type="ECO:0000313" key="4">
    <source>
        <dbReference type="Proteomes" id="UP000193711"/>
    </source>
</evidence>
<keyword evidence="4" id="KW-1185">Reference proteome</keyword>
<sequence>MEHVDDGAGSGLRPQRFHDLRHLFASLALSNGEDMAVVSKIMGHSNSVITRDLYAHLVGEKARDAVAGVASLLTPLRPDVLTSVLTGTKEAPTLTL</sequence>
<dbReference type="InterPro" id="IPR013762">
    <property type="entry name" value="Integrase-like_cat_sf"/>
</dbReference>
<dbReference type="EMBL" id="FXBM01000002">
    <property type="protein sequence ID" value="SMH45385.1"/>
    <property type="molecule type" value="Genomic_DNA"/>
</dbReference>
<dbReference type="AlphaFoldDB" id="A0A1X7P3J5"/>
<dbReference type="InterPro" id="IPR011010">
    <property type="entry name" value="DNA_brk_join_enz"/>
</dbReference>
<dbReference type="GO" id="GO:0015074">
    <property type="term" value="P:DNA integration"/>
    <property type="evidence" value="ECO:0007669"/>
    <property type="project" value="InterPro"/>
</dbReference>
<evidence type="ECO:0000259" key="2">
    <source>
        <dbReference type="PROSITE" id="PS51898"/>
    </source>
</evidence>
<keyword evidence="1" id="KW-0233">DNA recombination</keyword>
<feature type="domain" description="Tyr recombinase" evidence="2">
    <location>
        <begin position="1"/>
        <end position="67"/>
    </location>
</feature>